<dbReference type="GO" id="GO:0003714">
    <property type="term" value="F:transcription corepressor activity"/>
    <property type="evidence" value="ECO:0007669"/>
    <property type="project" value="InterPro"/>
</dbReference>
<keyword evidence="2" id="KW-0678">Repressor</keyword>
<dbReference type="PROSITE" id="PS51477">
    <property type="entry name" value="PAH"/>
    <property type="match status" value="1"/>
</dbReference>
<evidence type="ECO:0000256" key="3">
    <source>
        <dbReference type="ARBA" id="ARBA00023242"/>
    </source>
</evidence>
<reference evidence="6" key="1">
    <citation type="submission" date="2016-03" db="EMBL/GenBank/DDBJ databases">
        <title>Updated assembly of Pseudogymnoascus destructans, the fungus causing white-nose syndrome of bats.</title>
        <authorList>
            <person name="Palmer J.M."/>
            <person name="Drees K.P."/>
            <person name="Foster J.T."/>
            <person name="Lindner D.L."/>
        </authorList>
    </citation>
    <scope>NUCLEOTIDE SEQUENCE [LARGE SCALE GENOMIC DNA]</scope>
    <source>
        <strain evidence="6">20631-21</strain>
    </source>
</reference>
<organism evidence="6">
    <name type="scientific">Pseudogymnoascus destructans</name>
    <dbReference type="NCBI Taxonomy" id="655981"/>
    <lineage>
        <taxon>Eukaryota</taxon>
        <taxon>Fungi</taxon>
        <taxon>Dikarya</taxon>
        <taxon>Ascomycota</taxon>
        <taxon>Pezizomycotina</taxon>
        <taxon>Leotiomycetes</taxon>
        <taxon>Thelebolales</taxon>
        <taxon>Thelebolaceae</taxon>
        <taxon>Pseudogymnoascus</taxon>
    </lineage>
</organism>
<evidence type="ECO:0000256" key="4">
    <source>
        <dbReference type="PROSITE-ProRule" id="PRU00810"/>
    </source>
</evidence>
<dbReference type="InterPro" id="IPR003822">
    <property type="entry name" value="PAH"/>
</dbReference>
<feature type="region of interest" description="Disordered" evidence="5">
    <location>
        <begin position="72"/>
        <end position="98"/>
    </location>
</feature>
<dbReference type="PANTHER" id="PTHR12346:SF0">
    <property type="entry name" value="SIN3A, ISOFORM G"/>
    <property type="match status" value="1"/>
</dbReference>
<dbReference type="OrthoDB" id="3436948at2759"/>
<gene>
    <name evidence="6" type="ORF">VC83_01809</name>
</gene>
<dbReference type="GO" id="GO:0070822">
    <property type="term" value="C:Sin3-type complex"/>
    <property type="evidence" value="ECO:0007669"/>
    <property type="project" value="TreeGrafter"/>
</dbReference>
<accession>A0A177AHR8</accession>
<keyword evidence="3 4" id="KW-0539">Nucleus</keyword>
<dbReference type="EMBL" id="KV441389">
    <property type="protein sequence ID" value="OAF61626.1"/>
    <property type="molecule type" value="Genomic_DNA"/>
</dbReference>
<dbReference type="RefSeq" id="XP_024326900.1">
    <property type="nucleotide sequence ID" value="XM_024465483.1"/>
</dbReference>
<dbReference type="SUPFAM" id="SSF47762">
    <property type="entry name" value="PAH2 domain"/>
    <property type="match status" value="1"/>
</dbReference>
<dbReference type="Pfam" id="PF02671">
    <property type="entry name" value="PAH"/>
    <property type="match status" value="1"/>
</dbReference>
<evidence type="ECO:0008006" key="7">
    <source>
        <dbReference type="Google" id="ProtNLM"/>
    </source>
</evidence>
<dbReference type="VEuPathDB" id="FungiDB:GMDG_04753"/>
<dbReference type="Gene3D" id="1.20.1160.11">
    <property type="entry name" value="Paired amphipathic helix"/>
    <property type="match status" value="1"/>
</dbReference>
<dbReference type="GO" id="GO:0000122">
    <property type="term" value="P:negative regulation of transcription by RNA polymerase II"/>
    <property type="evidence" value="ECO:0007669"/>
    <property type="project" value="TreeGrafter"/>
</dbReference>
<dbReference type="AlphaFoldDB" id="A0A177AHR8"/>
<dbReference type="GeneID" id="36284897"/>
<comment type="subcellular location">
    <subcellularLocation>
        <location evidence="1 4">Nucleus</location>
    </subcellularLocation>
</comment>
<dbReference type="eggNOG" id="KOG4204">
    <property type="taxonomic scope" value="Eukaryota"/>
</dbReference>
<sequence>MFLYLLKDYESKVIDIPSLINPTSELFAGHPSLVRRFSTFLPQGYQIECSASNDPNTICATDCSVANNASTPTQTAQGASINGAAPQQPDASKDDKSLDFSTAMGPWSTSMPAPQMLAILIQPPELTRQKIELFPPIVVQLLQPEDMPNAWAIATLLSNGTDVTDQLGGELIQSPIDGAFRFPGLSVHGEGVYCVRICLYQMDSDSCPKGVAQVGCVDSNDIIIAPRPDFVAISRSIGDVTTAQVSAWPRLRELEIVIMF</sequence>
<evidence type="ECO:0000256" key="1">
    <source>
        <dbReference type="ARBA" id="ARBA00004123"/>
    </source>
</evidence>
<dbReference type="PANTHER" id="PTHR12346">
    <property type="entry name" value="SIN3B-RELATED"/>
    <property type="match status" value="1"/>
</dbReference>
<evidence type="ECO:0000256" key="5">
    <source>
        <dbReference type="SAM" id="MobiDB-lite"/>
    </source>
</evidence>
<protein>
    <recommendedName>
        <fullName evidence="7">Velvet domain-containing protein</fullName>
    </recommendedName>
</protein>
<dbReference type="Proteomes" id="UP000077154">
    <property type="component" value="Unassembled WGS sequence"/>
</dbReference>
<dbReference type="InterPro" id="IPR039774">
    <property type="entry name" value="Sin3-like"/>
</dbReference>
<dbReference type="InterPro" id="IPR036600">
    <property type="entry name" value="PAH_sf"/>
</dbReference>
<proteinExistence type="predicted"/>
<evidence type="ECO:0000313" key="6">
    <source>
        <dbReference type="EMBL" id="OAF61626.1"/>
    </source>
</evidence>
<name>A0A177AHR8_9PEZI</name>
<evidence type="ECO:0000256" key="2">
    <source>
        <dbReference type="ARBA" id="ARBA00022491"/>
    </source>
</evidence>